<comment type="cofactor">
    <cofactor evidence="1">
        <name>Fe(3+)</name>
        <dbReference type="ChEBI" id="CHEBI:29034"/>
    </cofactor>
</comment>
<dbReference type="InterPro" id="IPR003251">
    <property type="entry name" value="Rr_diiron-bd_dom"/>
</dbReference>
<evidence type="ECO:0000313" key="8">
    <source>
        <dbReference type="EMBL" id="SJZ77302.1"/>
    </source>
</evidence>
<evidence type="ECO:0000256" key="2">
    <source>
        <dbReference type="ARBA" id="ARBA00022448"/>
    </source>
</evidence>
<dbReference type="GO" id="GO:0016491">
    <property type="term" value="F:oxidoreductase activity"/>
    <property type="evidence" value="ECO:0007669"/>
    <property type="project" value="InterPro"/>
</dbReference>
<dbReference type="EMBL" id="FUWX01000010">
    <property type="protein sequence ID" value="SJZ77302.1"/>
    <property type="molecule type" value="Genomic_DNA"/>
</dbReference>
<keyword evidence="2" id="KW-0813">Transport</keyword>
<evidence type="ECO:0000313" key="9">
    <source>
        <dbReference type="Proteomes" id="UP000191153"/>
    </source>
</evidence>
<sequence length="181" mass="20825">MSNKSLKGSQTEKNLQAAFAGESMARNKYSFYASQAKKDGYVQIAKFFEDTANNEMAHAKIWFKLLHGGMPETIQNLLDGEEGENYEWTSMYSEFAKQAREEGYNDIAELFEGVGAIEKEHDERYQALLANLKRDEVFRKTENERWECMNCGHIHEGKEAPESCPVCNHPQAFFMIKPTNY</sequence>
<feature type="domain" description="Ferritin-like diiron" evidence="7">
    <location>
        <begin position="5"/>
        <end position="136"/>
    </location>
</feature>
<keyword evidence="3" id="KW-0479">Metal-binding</keyword>
<dbReference type="CDD" id="cd01041">
    <property type="entry name" value="Rubrerythrin"/>
    <property type="match status" value="1"/>
</dbReference>
<evidence type="ECO:0000259" key="6">
    <source>
        <dbReference type="PROSITE" id="PS50903"/>
    </source>
</evidence>
<dbReference type="STRING" id="180163.SAMN02745174_01509"/>
<dbReference type="InterPro" id="IPR048574">
    <property type="entry name" value="RUBY_RBDX"/>
</dbReference>
<keyword evidence="4" id="KW-0249">Electron transport</keyword>
<dbReference type="PROSITE" id="PS50903">
    <property type="entry name" value="RUBREDOXIN_LIKE"/>
    <property type="match status" value="1"/>
</dbReference>
<dbReference type="InterPro" id="IPR012347">
    <property type="entry name" value="Ferritin-like"/>
</dbReference>
<dbReference type="PROSITE" id="PS50905">
    <property type="entry name" value="FERRITIN_LIKE"/>
    <property type="match status" value="1"/>
</dbReference>
<dbReference type="Gene3D" id="2.20.28.10">
    <property type="match status" value="1"/>
</dbReference>
<keyword evidence="9" id="KW-1185">Reference proteome</keyword>
<keyword evidence="5" id="KW-0408">Iron</keyword>
<dbReference type="CDD" id="cd00729">
    <property type="entry name" value="rubredoxin_SM"/>
    <property type="match status" value="1"/>
</dbReference>
<dbReference type="InterPro" id="IPR052364">
    <property type="entry name" value="Rubrerythrin"/>
</dbReference>
<dbReference type="SUPFAM" id="SSF47240">
    <property type="entry name" value="Ferritin-like"/>
    <property type="match status" value="1"/>
</dbReference>
<accession>A0A1T4NDG4</accession>
<evidence type="ECO:0000259" key="7">
    <source>
        <dbReference type="PROSITE" id="PS50905"/>
    </source>
</evidence>
<dbReference type="Gene3D" id="1.20.1260.10">
    <property type="match status" value="1"/>
</dbReference>
<evidence type="ECO:0000256" key="1">
    <source>
        <dbReference type="ARBA" id="ARBA00001965"/>
    </source>
</evidence>
<dbReference type="InterPro" id="IPR009078">
    <property type="entry name" value="Ferritin-like_SF"/>
</dbReference>
<reference evidence="8 9" key="1">
    <citation type="submission" date="2017-02" db="EMBL/GenBank/DDBJ databases">
        <authorList>
            <person name="Peterson S.W."/>
        </authorList>
    </citation>
    <scope>NUCLEOTIDE SEQUENCE [LARGE SCALE GENOMIC DNA]</scope>
    <source>
        <strain evidence="8 9">ATCC 700028</strain>
    </source>
</reference>
<dbReference type="InterPro" id="IPR009040">
    <property type="entry name" value="Ferritin-like_diiron"/>
</dbReference>
<organism evidence="8 9">
    <name type="scientific">Cetobacterium ceti</name>
    <dbReference type="NCBI Taxonomy" id="180163"/>
    <lineage>
        <taxon>Bacteria</taxon>
        <taxon>Fusobacteriati</taxon>
        <taxon>Fusobacteriota</taxon>
        <taxon>Fusobacteriia</taxon>
        <taxon>Fusobacteriales</taxon>
        <taxon>Fusobacteriaceae</taxon>
        <taxon>Cetobacterium</taxon>
    </lineage>
</organism>
<dbReference type="Proteomes" id="UP000191153">
    <property type="component" value="Unassembled WGS sequence"/>
</dbReference>
<dbReference type="NCBIfam" id="NF045767">
    <property type="entry name" value="RuberyRbr"/>
    <property type="match status" value="1"/>
</dbReference>
<dbReference type="PANTHER" id="PTHR43865">
    <property type="entry name" value="RUBRERYTHRIN-RELATED"/>
    <property type="match status" value="1"/>
</dbReference>
<dbReference type="AlphaFoldDB" id="A0A1T4NDG4"/>
<dbReference type="GO" id="GO:0005506">
    <property type="term" value="F:iron ion binding"/>
    <property type="evidence" value="ECO:0007669"/>
    <property type="project" value="InterPro"/>
</dbReference>
<evidence type="ECO:0000256" key="5">
    <source>
        <dbReference type="ARBA" id="ARBA00023004"/>
    </source>
</evidence>
<protein>
    <submittedName>
        <fullName evidence="8">Rubrerythrin</fullName>
    </submittedName>
</protein>
<dbReference type="RefSeq" id="WP_078693997.1">
    <property type="nucleotide sequence ID" value="NZ_FUWX01000010.1"/>
</dbReference>
<dbReference type="Pfam" id="PF02915">
    <property type="entry name" value="Rubrerythrin"/>
    <property type="match status" value="1"/>
</dbReference>
<feature type="domain" description="Rubredoxin-like" evidence="6">
    <location>
        <begin position="143"/>
        <end position="177"/>
    </location>
</feature>
<evidence type="ECO:0000256" key="4">
    <source>
        <dbReference type="ARBA" id="ARBA00022982"/>
    </source>
</evidence>
<dbReference type="PANTHER" id="PTHR43865:SF1">
    <property type="entry name" value="RUBRERYTHRIN-RELATED"/>
    <property type="match status" value="1"/>
</dbReference>
<dbReference type="OrthoDB" id="9799749at2"/>
<name>A0A1T4NDG4_9FUSO</name>
<evidence type="ECO:0000256" key="3">
    <source>
        <dbReference type="ARBA" id="ARBA00022723"/>
    </source>
</evidence>
<dbReference type="Pfam" id="PF21349">
    <property type="entry name" value="RUBY_RBDX"/>
    <property type="match status" value="1"/>
</dbReference>
<proteinExistence type="predicted"/>
<dbReference type="InterPro" id="IPR024934">
    <property type="entry name" value="Rubredoxin-like_dom"/>
</dbReference>
<gene>
    <name evidence="8" type="ORF">SAMN02745174_01509</name>
</gene>
<dbReference type="SUPFAM" id="SSF57802">
    <property type="entry name" value="Rubredoxin-like"/>
    <property type="match status" value="1"/>
</dbReference>